<evidence type="ECO:0000313" key="2">
    <source>
        <dbReference type="EMBL" id="EXB99712.1"/>
    </source>
</evidence>
<dbReference type="AlphaFoldDB" id="W9RW94"/>
<proteinExistence type="predicted"/>
<evidence type="ECO:0000313" key="3">
    <source>
        <dbReference type="Proteomes" id="UP000030645"/>
    </source>
</evidence>
<feature type="compositionally biased region" description="Polar residues" evidence="1">
    <location>
        <begin position="26"/>
        <end position="42"/>
    </location>
</feature>
<dbReference type="Proteomes" id="UP000030645">
    <property type="component" value="Unassembled WGS sequence"/>
</dbReference>
<reference evidence="3" key="1">
    <citation type="submission" date="2013-01" db="EMBL/GenBank/DDBJ databases">
        <title>Draft Genome Sequence of a Mulberry Tree, Morus notabilis C.K. Schneid.</title>
        <authorList>
            <person name="He N."/>
            <person name="Zhao S."/>
        </authorList>
    </citation>
    <scope>NUCLEOTIDE SEQUENCE</scope>
</reference>
<feature type="compositionally biased region" description="Basic residues" evidence="1">
    <location>
        <begin position="1"/>
        <end position="20"/>
    </location>
</feature>
<dbReference type="EMBL" id="KE345304">
    <property type="protein sequence ID" value="EXB99712.1"/>
    <property type="molecule type" value="Genomic_DNA"/>
</dbReference>
<keyword evidence="3" id="KW-1185">Reference proteome</keyword>
<feature type="compositionally biased region" description="Basic and acidic residues" evidence="1">
    <location>
        <begin position="58"/>
        <end position="75"/>
    </location>
</feature>
<sequence>MASPKFKTRSPAKKKRHHQSLHCDALTSNSRVGSPKTRQGLPNPSPEKAAQKNSSRIHSREREEERDVKSNKGFEYEDFDQNHIGWVLGF</sequence>
<organism evidence="2 3">
    <name type="scientific">Morus notabilis</name>
    <dbReference type="NCBI Taxonomy" id="981085"/>
    <lineage>
        <taxon>Eukaryota</taxon>
        <taxon>Viridiplantae</taxon>
        <taxon>Streptophyta</taxon>
        <taxon>Embryophyta</taxon>
        <taxon>Tracheophyta</taxon>
        <taxon>Spermatophyta</taxon>
        <taxon>Magnoliopsida</taxon>
        <taxon>eudicotyledons</taxon>
        <taxon>Gunneridae</taxon>
        <taxon>Pentapetalae</taxon>
        <taxon>rosids</taxon>
        <taxon>fabids</taxon>
        <taxon>Rosales</taxon>
        <taxon>Moraceae</taxon>
        <taxon>Moreae</taxon>
        <taxon>Morus</taxon>
    </lineage>
</organism>
<protein>
    <submittedName>
        <fullName evidence="2">Uncharacterized protein</fullName>
    </submittedName>
</protein>
<accession>W9RW94</accession>
<name>W9RW94_9ROSA</name>
<evidence type="ECO:0000256" key="1">
    <source>
        <dbReference type="SAM" id="MobiDB-lite"/>
    </source>
</evidence>
<gene>
    <name evidence="2" type="ORF">L484_023241</name>
</gene>
<feature type="region of interest" description="Disordered" evidence="1">
    <location>
        <begin position="1"/>
        <end position="75"/>
    </location>
</feature>